<dbReference type="InterPro" id="IPR010998">
    <property type="entry name" value="Integrase_recombinase_N"/>
</dbReference>
<dbReference type="InterPro" id="IPR013762">
    <property type="entry name" value="Integrase-like_cat_sf"/>
</dbReference>
<evidence type="ECO:0000256" key="2">
    <source>
        <dbReference type="ARBA" id="ARBA00023125"/>
    </source>
</evidence>
<dbReference type="Gene3D" id="1.10.443.10">
    <property type="entry name" value="Intergrase catalytic core"/>
    <property type="match status" value="1"/>
</dbReference>
<dbReference type="EMBL" id="QNVS01000015">
    <property type="protein sequence ID" value="REC55174.1"/>
    <property type="molecule type" value="Genomic_DNA"/>
</dbReference>
<dbReference type="InterPro" id="IPR002104">
    <property type="entry name" value="Integrase_catalytic"/>
</dbReference>
<gene>
    <name evidence="5" type="ORF">DRF62_07030</name>
</gene>
<dbReference type="InterPro" id="IPR050090">
    <property type="entry name" value="Tyrosine_recombinase_XerCD"/>
</dbReference>
<evidence type="ECO:0000313" key="5">
    <source>
        <dbReference type="EMBL" id="REC55174.1"/>
    </source>
</evidence>
<dbReference type="CDD" id="cd00397">
    <property type="entry name" value="DNA_BRE_C"/>
    <property type="match status" value="1"/>
</dbReference>
<proteinExistence type="inferred from homology"/>
<dbReference type="GO" id="GO:0006310">
    <property type="term" value="P:DNA recombination"/>
    <property type="evidence" value="ECO:0007669"/>
    <property type="project" value="UniProtKB-KW"/>
</dbReference>
<dbReference type="RefSeq" id="WP_115949693.1">
    <property type="nucleotide sequence ID" value="NZ_QNVS01000015.1"/>
</dbReference>
<evidence type="ECO:0000256" key="1">
    <source>
        <dbReference type="ARBA" id="ARBA00008857"/>
    </source>
</evidence>
<comment type="similarity">
    <text evidence="1">Belongs to the 'phage' integrase family.</text>
</comment>
<dbReference type="PANTHER" id="PTHR30349:SF41">
    <property type="entry name" value="INTEGRASE_RECOMBINASE PROTEIN MJ0367-RELATED"/>
    <property type="match status" value="1"/>
</dbReference>
<dbReference type="GO" id="GO:0003677">
    <property type="term" value="F:DNA binding"/>
    <property type="evidence" value="ECO:0007669"/>
    <property type="project" value="UniProtKB-KW"/>
</dbReference>
<feature type="domain" description="Tyr recombinase" evidence="4">
    <location>
        <begin position="200"/>
        <end position="378"/>
    </location>
</feature>
<protein>
    <recommendedName>
        <fullName evidence="4">Tyr recombinase domain-containing protein</fullName>
    </recommendedName>
</protein>
<accession>A0A3D9BNT0</accession>
<dbReference type="Pfam" id="PF00589">
    <property type="entry name" value="Phage_integrase"/>
    <property type="match status" value="1"/>
</dbReference>
<keyword evidence="2" id="KW-0238">DNA-binding</keyword>
<dbReference type="Proteomes" id="UP000256512">
    <property type="component" value="Unassembled WGS sequence"/>
</dbReference>
<sequence>MKTHYSAIKVTPADWEKNNKTNLNKTWEIYYKFFCPEHPLGYPIRFKGMNRCPTLKAKQDMTRFLINNEIENLSKGYNPITKVFEKTTEFVTEQTPFVEALNIAFEKLQLVPSTIKSIKDTIKLVTEASIKIGISIKSISEIRKKDIRMILDYLLGKGYSNDRYNKVKTYLGILFNYFVDLDIFEHNFLHFIKKRPHTPKIRTIFRKDDKEKFLELKHINYKLWRFLTMYYSSQTRITEFRNVKLSDIHFEKQYFIIFEKKGKRYHEVMKPINIHVSKLWKELLDEVEKGDDYLFCNDLKPGTEPCAEFSLSNKYRRWVKGKLGIKVDMYALRHTFANDIANIYGIPEAQRALGHTTQKTTEVYAVDYRENLLNKQTKLKTSM</sequence>
<reference evidence="5 6" key="1">
    <citation type="journal article" date="2006" name="Int. J. Syst. Evol. Microbiol.">
        <title>Chryseobacterium piscium sp. nov., isolated from fish of the South Atlantic Ocean off South Africa.</title>
        <authorList>
            <person name="de Beer H."/>
            <person name="Hugo C.J."/>
            <person name="Jooste P.J."/>
            <person name="Vancanneyt M."/>
            <person name="Coenye T."/>
            <person name="Vandamme P."/>
        </authorList>
    </citation>
    <scope>NUCLEOTIDE SEQUENCE [LARGE SCALE GENOMIC DNA]</scope>
    <source>
        <strain evidence="5 6">CCUG 51923</strain>
    </source>
</reference>
<dbReference type="AlphaFoldDB" id="A0A3D9BNT0"/>
<evidence type="ECO:0000256" key="3">
    <source>
        <dbReference type="ARBA" id="ARBA00023172"/>
    </source>
</evidence>
<name>A0A3D9BNT0_9FLAO</name>
<dbReference type="InterPro" id="IPR011010">
    <property type="entry name" value="DNA_brk_join_enz"/>
</dbReference>
<dbReference type="Gene3D" id="1.10.150.130">
    <property type="match status" value="1"/>
</dbReference>
<dbReference type="PANTHER" id="PTHR30349">
    <property type="entry name" value="PHAGE INTEGRASE-RELATED"/>
    <property type="match status" value="1"/>
</dbReference>
<keyword evidence="3" id="KW-0233">DNA recombination</keyword>
<evidence type="ECO:0000259" key="4">
    <source>
        <dbReference type="PROSITE" id="PS51898"/>
    </source>
</evidence>
<dbReference type="SUPFAM" id="SSF56349">
    <property type="entry name" value="DNA breaking-rejoining enzymes"/>
    <property type="match status" value="1"/>
</dbReference>
<organism evidence="5 6">
    <name type="scientific">Chryseobacterium piscium</name>
    <dbReference type="NCBI Taxonomy" id="333702"/>
    <lineage>
        <taxon>Bacteria</taxon>
        <taxon>Pseudomonadati</taxon>
        <taxon>Bacteroidota</taxon>
        <taxon>Flavobacteriia</taxon>
        <taxon>Flavobacteriales</taxon>
        <taxon>Weeksellaceae</taxon>
        <taxon>Chryseobacterium group</taxon>
        <taxon>Chryseobacterium</taxon>
    </lineage>
</organism>
<dbReference type="PROSITE" id="PS51898">
    <property type="entry name" value="TYR_RECOMBINASE"/>
    <property type="match status" value="1"/>
</dbReference>
<comment type="caution">
    <text evidence="5">The sequence shown here is derived from an EMBL/GenBank/DDBJ whole genome shotgun (WGS) entry which is preliminary data.</text>
</comment>
<evidence type="ECO:0000313" key="6">
    <source>
        <dbReference type="Proteomes" id="UP000256512"/>
    </source>
</evidence>
<keyword evidence="6" id="KW-1185">Reference proteome</keyword>
<dbReference type="GO" id="GO:0015074">
    <property type="term" value="P:DNA integration"/>
    <property type="evidence" value="ECO:0007669"/>
    <property type="project" value="InterPro"/>
</dbReference>